<gene>
    <name evidence="1" type="primary">BnaA02g05720D</name>
    <name evidence="1" type="ORF">GSBRNA2T00001375001</name>
</gene>
<proteinExistence type="predicted"/>
<name>A0A078F6Y8_BRANA</name>
<dbReference type="PaxDb" id="3708-A0A078F6Y8"/>
<organism evidence="1 2">
    <name type="scientific">Brassica napus</name>
    <name type="common">Rape</name>
    <dbReference type="NCBI Taxonomy" id="3708"/>
    <lineage>
        <taxon>Eukaryota</taxon>
        <taxon>Viridiplantae</taxon>
        <taxon>Streptophyta</taxon>
        <taxon>Embryophyta</taxon>
        <taxon>Tracheophyta</taxon>
        <taxon>Spermatophyta</taxon>
        <taxon>Magnoliopsida</taxon>
        <taxon>eudicotyledons</taxon>
        <taxon>Gunneridae</taxon>
        <taxon>Pentapetalae</taxon>
        <taxon>rosids</taxon>
        <taxon>malvids</taxon>
        <taxon>Brassicales</taxon>
        <taxon>Brassicaceae</taxon>
        <taxon>Brassiceae</taxon>
        <taxon>Brassica</taxon>
    </lineage>
</organism>
<keyword evidence="2" id="KW-1185">Reference proteome</keyword>
<evidence type="ECO:0000313" key="2">
    <source>
        <dbReference type="Proteomes" id="UP000028999"/>
    </source>
</evidence>
<dbReference type="AlphaFoldDB" id="A0A078F6Y8"/>
<evidence type="ECO:0000313" key="1">
    <source>
        <dbReference type="EMBL" id="CDY09146.1"/>
    </source>
</evidence>
<dbReference type="Gramene" id="CDY09146">
    <property type="protein sequence ID" value="CDY09146"/>
    <property type="gene ID" value="GSBRNA2T00001375001"/>
</dbReference>
<dbReference type="Proteomes" id="UP000028999">
    <property type="component" value="Unassembled WGS sequence"/>
</dbReference>
<reference evidence="1 2" key="1">
    <citation type="journal article" date="2014" name="Science">
        <title>Plant genetics. Early allopolyploid evolution in the post-Neolithic Brassica napus oilseed genome.</title>
        <authorList>
            <person name="Chalhoub B."/>
            <person name="Denoeud F."/>
            <person name="Liu S."/>
            <person name="Parkin I.A."/>
            <person name="Tang H."/>
            <person name="Wang X."/>
            <person name="Chiquet J."/>
            <person name="Belcram H."/>
            <person name="Tong C."/>
            <person name="Samans B."/>
            <person name="Correa M."/>
            <person name="Da Silva C."/>
            <person name="Just J."/>
            <person name="Falentin C."/>
            <person name="Koh C.S."/>
            <person name="Le Clainche I."/>
            <person name="Bernard M."/>
            <person name="Bento P."/>
            <person name="Noel B."/>
            <person name="Labadie K."/>
            <person name="Alberti A."/>
            <person name="Charles M."/>
            <person name="Arnaud D."/>
            <person name="Guo H."/>
            <person name="Daviaud C."/>
            <person name="Alamery S."/>
            <person name="Jabbari K."/>
            <person name="Zhao M."/>
            <person name="Edger P.P."/>
            <person name="Chelaifa H."/>
            <person name="Tack D."/>
            <person name="Lassalle G."/>
            <person name="Mestiri I."/>
            <person name="Schnel N."/>
            <person name="Le Paslier M.C."/>
            <person name="Fan G."/>
            <person name="Renault V."/>
            <person name="Bayer P.E."/>
            <person name="Golicz A.A."/>
            <person name="Manoli S."/>
            <person name="Lee T.H."/>
            <person name="Thi V.H."/>
            <person name="Chalabi S."/>
            <person name="Hu Q."/>
            <person name="Fan C."/>
            <person name="Tollenaere R."/>
            <person name="Lu Y."/>
            <person name="Battail C."/>
            <person name="Shen J."/>
            <person name="Sidebottom C.H."/>
            <person name="Wang X."/>
            <person name="Canaguier A."/>
            <person name="Chauveau A."/>
            <person name="Berard A."/>
            <person name="Deniot G."/>
            <person name="Guan M."/>
            <person name="Liu Z."/>
            <person name="Sun F."/>
            <person name="Lim Y.P."/>
            <person name="Lyons E."/>
            <person name="Town C.D."/>
            <person name="Bancroft I."/>
            <person name="Wang X."/>
            <person name="Meng J."/>
            <person name="Ma J."/>
            <person name="Pires J.C."/>
            <person name="King G.J."/>
            <person name="Brunel D."/>
            <person name="Delourme R."/>
            <person name="Renard M."/>
            <person name="Aury J.M."/>
            <person name="Adams K.L."/>
            <person name="Batley J."/>
            <person name="Snowdon R.J."/>
            <person name="Tost J."/>
            <person name="Edwards D."/>
            <person name="Zhou Y."/>
            <person name="Hua W."/>
            <person name="Sharpe A.G."/>
            <person name="Paterson A.H."/>
            <person name="Guan C."/>
            <person name="Wincker P."/>
        </authorList>
    </citation>
    <scope>NUCLEOTIDE SEQUENCE [LARGE SCALE GENOMIC DNA]</scope>
    <source>
        <strain evidence="2">cv. Darmor-bzh</strain>
    </source>
</reference>
<protein>
    <submittedName>
        <fullName evidence="1">BnaA02g05720D protein</fullName>
    </submittedName>
</protein>
<dbReference type="EMBL" id="LK031993">
    <property type="protein sequence ID" value="CDY09146.1"/>
    <property type="molecule type" value="Genomic_DNA"/>
</dbReference>
<accession>A0A078F6Y8</accession>
<sequence length="119" mass="13681">MIIYSIFIKINLNIINTIQKKIYKGCLSCFNIIRFRKKHSKKQHKSVKAKDVVEPVVQKHDEEKTNTVWTSGYIEPDYLSTNSGFYGKLGEGDSSSSLKNDFNKVKTFDLRGVTTTKEK</sequence>